<dbReference type="EMBL" id="CP042195">
    <property type="protein sequence ID" value="QDS74411.1"/>
    <property type="molecule type" value="Genomic_DNA"/>
</dbReference>
<accession>A0A517LFK6</accession>
<dbReference type="OrthoDB" id="5271918at2759"/>
<evidence type="ECO:0000313" key="1">
    <source>
        <dbReference type="EMBL" id="QDS74411.1"/>
    </source>
</evidence>
<evidence type="ECO:0008006" key="3">
    <source>
        <dbReference type="Google" id="ProtNLM"/>
    </source>
</evidence>
<dbReference type="AlphaFoldDB" id="A0A517LFK6"/>
<dbReference type="Proteomes" id="UP000316270">
    <property type="component" value="Chromosome 11"/>
</dbReference>
<name>A0A517LFK6_9PEZI</name>
<organism evidence="1 2">
    <name type="scientific">Venturia effusa</name>
    <dbReference type="NCBI Taxonomy" id="50376"/>
    <lineage>
        <taxon>Eukaryota</taxon>
        <taxon>Fungi</taxon>
        <taxon>Dikarya</taxon>
        <taxon>Ascomycota</taxon>
        <taxon>Pezizomycotina</taxon>
        <taxon>Dothideomycetes</taxon>
        <taxon>Pleosporomycetidae</taxon>
        <taxon>Venturiales</taxon>
        <taxon>Venturiaceae</taxon>
        <taxon>Venturia</taxon>
    </lineage>
</organism>
<evidence type="ECO:0000313" key="2">
    <source>
        <dbReference type="Proteomes" id="UP000316270"/>
    </source>
</evidence>
<gene>
    <name evidence="1" type="ORF">FKW77_005829</name>
</gene>
<keyword evidence="2" id="KW-1185">Reference proteome</keyword>
<sequence>MSFSTKPTFVVWNVGGFEQSRSHPAMAWMENYTKMWDDRKVSEENAAEWNTTDYVFTDGKGVSTKGAVEAHRAATAVYAPFSEYHHEPDGPLSCWETENGYFMMGQATLFADLPVPGETKSKVDVEGRKWDFAIPAMFQFEYVKDASGPGGLKMKSNTNFSDPTPAVVEMLKRGMLKPVQLMG</sequence>
<protein>
    <recommendedName>
        <fullName evidence="3">SnoaL-like domain-containing protein</fullName>
    </recommendedName>
</protein>
<proteinExistence type="predicted"/>
<reference evidence="1 2" key="1">
    <citation type="submission" date="2019-07" db="EMBL/GenBank/DDBJ databases">
        <title>Finished genome of Venturia effusa.</title>
        <authorList>
            <person name="Young C.A."/>
            <person name="Cox M.P."/>
            <person name="Ganley A.R.D."/>
            <person name="David W.J."/>
        </authorList>
    </citation>
    <scope>NUCLEOTIDE SEQUENCE [LARGE SCALE GENOMIC DNA]</scope>
    <source>
        <strain evidence="2">albino</strain>
    </source>
</reference>